<protein>
    <submittedName>
        <fullName evidence="1">Uncharacterized protein</fullName>
    </submittedName>
</protein>
<dbReference type="Proteomes" id="UP000253790">
    <property type="component" value="Chromosome"/>
</dbReference>
<organism evidence="1 2">
    <name type="scientific">Ornithinimicrobium avium</name>
    <dbReference type="NCBI Taxonomy" id="2283195"/>
    <lineage>
        <taxon>Bacteria</taxon>
        <taxon>Bacillati</taxon>
        <taxon>Actinomycetota</taxon>
        <taxon>Actinomycetes</taxon>
        <taxon>Micrococcales</taxon>
        <taxon>Ornithinimicrobiaceae</taxon>
        <taxon>Ornithinimicrobium</taxon>
    </lineage>
</organism>
<reference evidence="1 2" key="1">
    <citation type="submission" date="2018-07" db="EMBL/GenBank/DDBJ databases">
        <title>Complete genome sequencing of Ornithinimicrobium sp. AMA3305.</title>
        <authorList>
            <person name="Bae J.-W."/>
        </authorList>
    </citation>
    <scope>NUCLEOTIDE SEQUENCE [LARGE SCALE GENOMIC DNA]</scope>
    <source>
        <strain evidence="1 2">AMA3305</strain>
    </source>
</reference>
<gene>
    <name evidence="1" type="ORF">DV701_12910</name>
</gene>
<accession>A0A345NPD8</accession>
<dbReference type="EMBL" id="CP031229">
    <property type="protein sequence ID" value="AXH96896.1"/>
    <property type="molecule type" value="Genomic_DNA"/>
</dbReference>
<dbReference type="KEGG" id="orn:DV701_12910"/>
<evidence type="ECO:0000313" key="2">
    <source>
        <dbReference type="Proteomes" id="UP000253790"/>
    </source>
</evidence>
<dbReference type="RefSeq" id="WP_114928811.1">
    <property type="nucleotide sequence ID" value="NZ_CP031229.1"/>
</dbReference>
<evidence type="ECO:0000313" key="1">
    <source>
        <dbReference type="EMBL" id="AXH96896.1"/>
    </source>
</evidence>
<sequence length="113" mass="12304">MLGGPALRDFFARVGPARSKREVVLTYELGLTRTIDEGGLTRDVGWTHEELGLPPEADLPLEGWKGLLEAGLPFVKRTLQTHPRFAVVRVEVGARIRAGLGQPASSSPSRYSP</sequence>
<dbReference type="OrthoDB" id="9815339at2"/>
<name>A0A345NPD8_9MICO</name>
<dbReference type="AlphaFoldDB" id="A0A345NPD8"/>
<proteinExistence type="predicted"/>
<keyword evidence="2" id="KW-1185">Reference proteome</keyword>